<evidence type="ECO:0000313" key="3">
    <source>
        <dbReference type="EMBL" id="OME92363.1"/>
    </source>
</evidence>
<dbReference type="GO" id="GO:0004560">
    <property type="term" value="F:alpha-L-fucosidase activity"/>
    <property type="evidence" value="ECO:0007669"/>
    <property type="project" value="TreeGrafter"/>
</dbReference>
<dbReference type="AlphaFoldDB" id="A0A1R1B1E3"/>
<dbReference type="Gene3D" id="2.70.98.50">
    <property type="entry name" value="putative glycoside hydrolase family protein from bacillus halodurans"/>
    <property type="match status" value="1"/>
</dbReference>
<dbReference type="STRING" id="1401.BK123_15750"/>
<dbReference type="InterPro" id="IPR049053">
    <property type="entry name" value="AFCA-like_C"/>
</dbReference>
<dbReference type="PANTHER" id="PTHR31084:SF0">
    <property type="entry name" value="ALPHA-L-FUCOSIDASE 2"/>
    <property type="match status" value="1"/>
</dbReference>
<evidence type="ECO:0000259" key="1">
    <source>
        <dbReference type="Pfam" id="PF21307"/>
    </source>
</evidence>
<dbReference type="InterPro" id="IPR008928">
    <property type="entry name" value="6-hairpin_glycosidase_sf"/>
</dbReference>
<protein>
    <recommendedName>
        <fullName evidence="5">Alpha-L-fucosidase</fullName>
    </recommendedName>
</protein>
<gene>
    <name evidence="3" type="ORF">BK123_15750</name>
</gene>
<name>A0A1R1B1E3_PAELA</name>
<dbReference type="InterPro" id="IPR012341">
    <property type="entry name" value="6hp_glycosidase-like_sf"/>
</dbReference>
<feature type="domain" description="Alpha fucosidase A-like C-terminal" evidence="1">
    <location>
        <begin position="598"/>
        <end position="662"/>
    </location>
</feature>
<dbReference type="Gene3D" id="1.50.10.10">
    <property type="match status" value="1"/>
</dbReference>
<sequence>MSRHDMLWTTRPISWDEGAFLGNGLLGAMIYSEEHRDKRNVLRFVLGRSDITVSRPGEQAFPVRVPIGELALELEGWIYQPFEMRLELWNAELRAVIPTTKGEVRIRAFVHALAPVLVVELDADEGERDAKLKWYAYSEVDPILKNADGINLNQYIPETIVQLMEFGEVSVGVQKYETGEGCTTAWLTRRSDQTEQESGSWHRQSVILTVMNGTEDAVCDQAVRELRSVPSSTSGWEAWNHAHRRWWHHYYPESFISIPDTQLESFYWIQMYKLASATRGDSYPIDNQGPWLTSTPWPGLWFNMNVQMSYSPIYTANRLHLGMSLIRSLQEHQDQLIRNVPEAYRADSAGLGRSSSYDLDSPVTDEVGNLTWVMHNAWRHYRYAMDDHLLRSLVYPLLRRSVGLYLHLLEEGQDGRLHLPPTISPEYGSFKQVKTADSHYDLALLRWGCETLIRITDQLGVHDSLHDRWREVLERMVPFPVDSSGYMIGEGQRMEFGHRHFSHMLAAFPLHIVGDTEEEKALILRSLRHWIGLEGDLRGFSFTGAASIAAKLGLGDEALAYLRSLMHLIKPNTMYKEAGPVIETPLAGAESIHDMLLQSRGERIYVFPAVPKEWPESVFHHLRTDGGFLVSAVREEGRTAWIHICSLAGEPCRIVTDMSTSAEDGLFIDIEGISRKCPIQADGTIDLALKPGEEAYIYRACWSGSTRFRISPVPAEKGKCNLFGSRKPWRLYGIPQ</sequence>
<evidence type="ECO:0000259" key="2">
    <source>
        <dbReference type="Pfam" id="PF22124"/>
    </source>
</evidence>
<reference evidence="3 4" key="1">
    <citation type="submission" date="2016-11" db="EMBL/GenBank/DDBJ databases">
        <title>Paenibacillus species isolates.</title>
        <authorList>
            <person name="Beno S.M."/>
        </authorList>
    </citation>
    <scope>NUCLEOTIDE SEQUENCE [LARGE SCALE GENOMIC DNA]</scope>
    <source>
        <strain evidence="3 4">FSL F4-0100</strain>
    </source>
</reference>
<dbReference type="Pfam" id="PF21307">
    <property type="entry name" value="Glyco_hydro_95_C"/>
    <property type="match status" value="1"/>
</dbReference>
<evidence type="ECO:0000313" key="4">
    <source>
        <dbReference type="Proteomes" id="UP000187074"/>
    </source>
</evidence>
<feature type="domain" description="Glycosyl hydrolase family 95 catalytic" evidence="2">
    <location>
        <begin position="260"/>
        <end position="574"/>
    </location>
</feature>
<accession>A0A1R1B1E3</accession>
<organism evidence="3 4">
    <name type="scientific">Paenibacillus lautus</name>
    <name type="common">Bacillus lautus</name>
    <dbReference type="NCBI Taxonomy" id="1401"/>
    <lineage>
        <taxon>Bacteria</taxon>
        <taxon>Bacillati</taxon>
        <taxon>Bacillota</taxon>
        <taxon>Bacilli</taxon>
        <taxon>Bacillales</taxon>
        <taxon>Paenibacillaceae</taxon>
        <taxon>Paenibacillus</taxon>
    </lineage>
</organism>
<dbReference type="Proteomes" id="UP000187074">
    <property type="component" value="Unassembled WGS sequence"/>
</dbReference>
<evidence type="ECO:0008006" key="5">
    <source>
        <dbReference type="Google" id="ProtNLM"/>
    </source>
</evidence>
<dbReference type="EMBL" id="MRTF01000005">
    <property type="protein sequence ID" value="OME92363.1"/>
    <property type="molecule type" value="Genomic_DNA"/>
</dbReference>
<dbReference type="SUPFAM" id="SSF48208">
    <property type="entry name" value="Six-hairpin glycosidases"/>
    <property type="match status" value="1"/>
</dbReference>
<dbReference type="InterPro" id="IPR054363">
    <property type="entry name" value="GH95_cat"/>
</dbReference>
<dbReference type="GO" id="GO:0005975">
    <property type="term" value="P:carbohydrate metabolic process"/>
    <property type="evidence" value="ECO:0007669"/>
    <property type="project" value="InterPro"/>
</dbReference>
<dbReference type="PANTHER" id="PTHR31084">
    <property type="entry name" value="ALPHA-L-FUCOSIDASE 2"/>
    <property type="match status" value="1"/>
</dbReference>
<proteinExistence type="predicted"/>
<dbReference type="Pfam" id="PF22124">
    <property type="entry name" value="Glyco_hydro_95_cat"/>
    <property type="match status" value="1"/>
</dbReference>
<comment type="caution">
    <text evidence="3">The sequence shown here is derived from an EMBL/GenBank/DDBJ whole genome shotgun (WGS) entry which is preliminary data.</text>
</comment>
<dbReference type="OrthoDB" id="9802600at2"/>